<organism evidence="5 6">
    <name type="scientific">Segatella bryantii</name>
    <name type="common">Prevotella bryantii</name>
    <dbReference type="NCBI Taxonomy" id="77095"/>
    <lineage>
        <taxon>Bacteria</taxon>
        <taxon>Pseudomonadati</taxon>
        <taxon>Bacteroidota</taxon>
        <taxon>Bacteroidia</taxon>
        <taxon>Bacteroidales</taxon>
        <taxon>Prevotellaceae</taxon>
        <taxon>Segatella</taxon>
    </lineage>
</organism>
<evidence type="ECO:0000259" key="4">
    <source>
        <dbReference type="PROSITE" id="PS50043"/>
    </source>
</evidence>
<dbReference type="GO" id="GO:0006355">
    <property type="term" value="P:regulation of DNA-templated transcription"/>
    <property type="evidence" value="ECO:0007669"/>
    <property type="project" value="InterPro"/>
</dbReference>
<dbReference type="Gene3D" id="1.10.10.10">
    <property type="entry name" value="Winged helix-like DNA-binding domain superfamily/Winged helix DNA-binding domain"/>
    <property type="match status" value="1"/>
</dbReference>
<evidence type="ECO:0000256" key="2">
    <source>
        <dbReference type="ARBA" id="ARBA00023125"/>
    </source>
</evidence>
<dbReference type="EMBL" id="BPTR01000001">
    <property type="protein sequence ID" value="GJG28664.1"/>
    <property type="molecule type" value="Genomic_DNA"/>
</dbReference>
<dbReference type="GO" id="GO:0003677">
    <property type="term" value="F:DNA binding"/>
    <property type="evidence" value="ECO:0007669"/>
    <property type="project" value="UniProtKB-KW"/>
</dbReference>
<gene>
    <name evidence="5" type="ORF">PRRU23_23640</name>
</gene>
<dbReference type="InterPro" id="IPR000792">
    <property type="entry name" value="Tscrpt_reg_LuxR_C"/>
</dbReference>
<name>A0AA37HZ21_SEGBR</name>
<dbReference type="Gene3D" id="3.30.450.20">
    <property type="entry name" value="PAS domain"/>
    <property type="match status" value="1"/>
</dbReference>
<sequence>MDIRVEDFFIEANSVDSVTEENYRDLDVLLRGVDSFSRSTYQSVYVIDYFKKGFLYVSDNPLFLCGYTPEELLEMGYLFYISNVPKEEHSMLAEINKSGFNFFNKFPLSQRRKCIISYDFHILNGKHSTLINHKITPLVMTEDGRTWLGLCVVSLSPHTSAGHIEFRMSGDDRIWEYSRLSHKWKEKEKIELTSEEKDVLVLSAQGFNRDEIADHMCKSVDTIKFYRRNLFDKLGVKNITEALSYATSYGLL</sequence>
<protein>
    <recommendedName>
        <fullName evidence="4">HTH luxR-type domain-containing protein</fullName>
    </recommendedName>
</protein>
<accession>A0AA37HZ21</accession>
<dbReference type="SUPFAM" id="SSF46894">
    <property type="entry name" value="C-terminal effector domain of the bipartite response regulators"/>
    <property type="match status" value="1"/>
</dbReference>
<evidence type="ECO:0000256" key="1">
    <source>
        <dbReference type="ARBA" id="ARBA00023015"/>
    </source>
</evidence>
<dbReference type="PANTHER" id="PTHR44688">
    <property type="entry name" value="DNA-BINDING TRANSCRIPTIONAL ACTIVATOR DEVR_DOSR"/>
    <property type="match status" value="1"/>
</dbReference>
<feature type="domain" description="HTH luxR-type" evidence="4">
    <location>
        <begin position="185"/>
        <end position="250"/>
    </location>
</feature>
<evidence type="ECO:0000313" key="6">
    <source>
        <dbReference type="Proteomes" id="UP000887043"/>
    </source>
</evidence>
<dbReference type="Proteomes" id="UP000887043">
    <property type="component" value="Unassembled WGS sequence"/>
</dbReference>
<evidence type="ECO:0000256" key="3">
    <source>
        <dbReference type="ARBA" id="ARBA00023163"/>
    </source>
</evidence>
<proteinExistence type="predicted"/>
<reference evidence="5" key="1">
    <citation type="submission" date="2021-08" db="EMBL/GenBank/DDBJ databases">
        <title>Prevotella lacticifex sp. nov., isolated from rumen of cow.</title>
        <authorList>
            <person name="Shinkai T."/>
            <person name="Ikeyama N."/>
            <person name="Kumagai M."/>
            <person name="Ohmori H."/>
            <person name="Sakamoto M."/>
            <person name="Ohkuma M."/>
            <person name="Mitsumori M."/>
        </authorList>
    </citation>
    <scope>NUCLEOTIDE SEQUENCE</scope>
    <source>
        <strain evidence="5">DSM 11371</strain>
    </source>
</reference>
<keyword evidence="3" id="KW-0804">Transcription</keyword>
<dbReference type="PROSITE" id="PS50043">
    <property type="entry name" value="HTH_LUXR_2"/>
    <property type="match status" value="1"/>
</dbReference>
<dbReference type="SMART" id="SM00421">
    <property type="entry name" value="HTH_LUXR"/>
    <property type="match status" value="1"/>
</dbReference>
<dbReference type="PANTHER" id="PTHR44688:SF16">
    <property type="entry name" value="DNA-BINDING TRANSCRIPTIONAL ACTIVATOR DEVR_DOSR"/>
    <property type="match status" value="1"/>
</dbReference>
<dbReference type="InterPro" id="IPR036388">
    <property type="entry name" value="WH-like_DNA-bd_sf"/>
</dbReference>
<comment type="caution">
    <text evidence="5">The sequence shown here is derived from an EMBL/GenBank/DDBJ whole genome shotgun (WGS) entry which is preliminary data.</text>
</comment>
<keyword evidence="2" id="KW-0238">DNA-binding</keyword>
<evidence type="ECO:0000313" key="5">
    <source>
        <dbReference type="EMBL" id="GJG28664.1"/>
    </source>
</evidence>
<dbReference type="CDD" id="cd06170">
    <property type="entry name" value="LuxR_C_like"/>
    <property type="match status" value="1"/>
</dbReference>
<dbReference type="AlphaFoldDB" id="A0AA37HZ21"/>
<dbReference type="Pfam" id="PF00196">
    <property type="entry name" value="GerE"/>
    <property type="match status" value="1"/>
</dbReference>
<dbReference type="PRINTS" id="PR00038">
    <property type="entry name" value="HTHLUXR"/>
</dbReference>
<dbReference type="RefSeq" id="WP_006283797.1">
    <property type="nucleotide sequence ID" value="NZ_BPTR01000001.1"/>
</dbReference>
<keyword evidence="1" id="KW-0805">Transcription regulation</keyword>
<dbReference type="InterPro" id="IPR016032">
    <property type="entry name" value="Sig_transdc_resp-reg_C-effctor"/>
</dbReference>